<dbReference type="SFLD" id="SFLDG01129">
    <property type="entry name" value="C1.5:_HAD__Beta-PGM__Phosphata"/>
    <property type="match status" value="1"/>
</dbReference>
<dbReference type="InterPro" id="IPR036412">
    <property type="entry name" value="HAD-like_sf"/>
</dbReference>
<name>A0A2H0TR45_9BACT</name>
<gene>
    <name evidence="2" type="ORF">COU35_01520</name>
</gene>
<dbReference type="InterPro" id="IPR051540">
    <property type="entry name" value="S-2-haloacid_dehalogenase"/>
</dbReference>
<reference evidence="3" key="1">
    <citation type="submission" date="2017-09" db="EMBL/GenBank/DDBJ databases">
        <title>Depth-based differentiation of microbial function through sediment-hosted aquifers and enrichment of novel symbionts in the deep terrestrial subsurface.</title>
        <authorList>
            <person name="Probst A.J."/>
            <person name="Ladd B."/>
            <person name="Jarett J.K."/>
            <person name="Geller-Mcgrath D.E."/>
            <person name="Sieber C.M.K."/>
            <person name="Emerson J.B."/>
            <person name="Anantharaman K."/>
            <person name="Thomas B.C."/>
            <person name="Malmstrom R."/>
            <person name="Stieglmeier M."/>
            <person name="Klingl A."/>
            <person name="Woyke T."/>
            <person name="Ryan C.M."/>
            <person name="Banfield J.F."/>
        </authorList>
    </citation>
    <scope>NUCLEOTIDE SEQUENCE [LARGE SCALE GENOMIC DNA]</scope>
</reference>
<proteinExistence type="predicted"/>
<dbReference type="InterPro" id="IPR023214">
    <property type="entry name" value="HAD_sf"/>
</dbReference>
<keyword evidence="1" id="KW-0378">Hydrolase</keyword>
<dbReference type="Gene3D" id="3.40.50.1000">
    <property type="entry name" value="HAD superfamily/HAD-like"/>
    <property type="match status" value="1"/>
</dbReference>
<sequence length="255" mass="29934">MMTESEWDNITEGKMRRVICFDLWGTLVMSLVQRTYEDYLADYWPRELIQKTVRDLLMTDAWIRSPLRQHDGQGILRPDHLRTAAMLLTRLRSIQSPEKTVFLNDHNWNVFDRTTTEFAELLLETVRLWKRENELVKWIPMAREVVEALKAADEKLVLVTNTTDFGIGEVDRVLRLREIFPHTWASCAYPFAKPDRRVWRFIMEHSPDADQYWMIGNDPITDIAVPAAMGWKTILVNHPEGVPISEVPRIIKESK</sequence>
<dbReference type="PANTHER" id="PTHR43316">
    <property type="entry name" value="HYDROLASE, HALOACID DELAHOGENASE-RELATED"/>
    <property type="match status" value="1"/>
</dbReference>
<protein>
    <recommendedName>
        <fullName evidence="4">HAD family hydrolase</fullName>
    </recommendedName>
</protein>
<evidence type="ECO:0000313" key="3">
    <source>
        <dbReference type="Proteomes" id="UP000230154"/>
    </source>
</evidence>
<comment type="caution">
    <text evidence="2">The sequence shown here is derived from an EMBL/GenBank/DDBJ whole genome shotgun (WGS) entry which is preliminary data.</text>
</comment>
<organism evidence="2 3">
    <name type="scientific">Candidatus Magasanikbacteria bacterium CG10_big_fil_rev_8_21_14_0_10_47_10</name>
    <dbReference type="NCBI Taxonomy" id="1974652"/>
    <lineage>
        <taxon>Bacteria</taxon>
        <taxon>Candidatus Magasanikiibacteriota</taxon>
    </lineage>
</organism>
<dbReference type="EMBL" id="PFCB01000015">
    <property type="protein sequence ID" value="PIR74609.1"/>
    <property type="molecule type" value="Genomic_DNA"/>
</dbReference>
<evidence type="ECO:0008006" key="4">
    <source>
        <dbReference type="Google" id="ProtNLM"/>
    </source>
</evidence>
<dbReference type="SFLD" id="SFLDS00003">
    <property type="entry name" value="Haloacid_Dehalogenase"/>
    <property type="match status" value="1"/>
</dbReference>
<dbReference type="GO" id="GO:0016787">
    <property type="term" value="F:hydrolase activity"/>
    <property type="evidence" value="ECO:0007669"/>
    <property type="project" value="UniProtKB-KW"/>
</dbReference>
<dbReference type="Proteomes" id="UP000230154">
    <property type="component" value="Unassembled WGS sequence"/>
</dbReference>
<dbReference type="Pfam" id="PF00702">
    <property type="entry name" value="Hydrolase"/>
    <property type="match status" value="1"/>
</dbReference>
<dbReference type="AlphaFoldDB" id="A0A2H0TR45"/>
<dbReference type="SUPFAM" id="SSF56784">
    <property type="entry name" value="HAD-like"/>
    <property type="match status" value="1"/>
</dbReference>
<evidence type="ECO:0000313" key="2">
    <source>
        <dbReference type="EMBL" id="PIR74609.1"/>
    </source>
</evidence>
<evidence type="ECO:0000256" key="1">
    <source>
        <dbReference type="ARBA" id="ARBA00022801"/>
    </source>
</evidence>
<accession>A0A2H0TR45</accession>